<dbReference type="RefSeq" id="WP_179546548.1">
    <property type="nucleotide sequence ID" value="NZ_BSEW01000001.1"/>
</dbReference>
<comment type="caution">
    <text evidence="2">The sequence shown here is derived from an EMBL/GenBank/DDBJ whole genome shotgun (WGS) entry which is preliminary data.</text>
</comment>
<name>A0A852SIM3_9MICO</name>
<accession>A0A852SIM3</accession>
<dbReference type="SUPFAM" id="SSF53474">
    <property type="entry name" value="alpha/beta-Hydrolases"/>
    <property type="match status" value="1"/>
</dbReference>
<organism evidence="2 3">
    <name type="scientific">Herbiconiux flava</name>
    <dbReference type="NCBI Taxonomy" id="881268"/>
    <lineage>
        <taxon>Bacteria</taxon>
        <taxon>Bacillati</taxon>
        <taxon>Actinomycetota</taxon>
        <taxon>Actinomycetes</taxon>
        <taxon>Micrococcales</taxon>
        <taxon>Microbacteriaceae</taxon>
        <taxon>Herbiconiux</taxon>
    </lineage>
</organism>
<dbReference type="EMBL" id="JACCBM010000001">
    <property type="protein sequence ID" value="NYD69170.1"/>
    <property type="molecule type" value="Genomic_DNA"/>
</dbReference>
<dbReference type="InterPro" id="IPR029058">
    <property type="entry name" value="AB_hydrolase_fold"/>
</dbReference>
<proteinExistence type="predicted"/>
<dbReference type="Gene3D" id="3.40.50.1820">
    <property type="entry name" value="alpha/beta hydrolase"/>
    <property type="match status" value="1"/>
</dbReference>
<evidence type="ECO:0000313" key="3">
    <source>
        <dbReference type="Proteomes" id="UP000549913"/>
    </source>
</evidence>
<dbReference type="PANTHER" id="PTHR37017:SF11">
    <property type="entry name" value="ESTERASE_LIPASE_THIOESTERASE DOMAIN-CONTAINING PROTEIN"/>
    <property type="match status" value="1"/>
</dbReference>
<dbReference type="GO" id="GO:0003824">
    <property type="term" value="F:catalytic activity"/>
    <property type="evidence" value="ECO:0007669"/>
    <property type="project" value="UniProtKB-ARBA"/>
</dbReference>
<reference evidence="2 3" key="1">
    <citation type="submission" date="2020-07" db="EMBL/GenBank/DDBJ databases">
        <title>Sequencing the genomes of 1000 actinobacteria strains.</title>
        <authorList>
            <person name="Klenk H.-P."/>
        </authorList>
    </citation>
    <scope>NUCLEOTIDE SEQUENCE [LARGE SCALE GENOMIC DNA]</scope>
    <source>
        <strain evidence="2 3">DSM 26474</strain>
    </source>
</reference>
<dbReference type="InterPro" id="IPR052897">
    <property type="entry name" value="Sec-Metab_Biosynth_Hydrolase"/>
</dbReference>
<dbReference type="PANTHER" id="PTHR37017">
    <property type="entry name" value="AB HYDROLASE-1 DOMAIN-CONTAINING PROTEIN-RELATED"/>
    <property type="match status" value="1"/>
</dbReference>
<protein>
    <submittedName>
        <fullName evidence="2">Pimeloyl-ACP methyl ester carboxylesterase</fullName>
    </submittedName>
</protein>
<sequence>MDLILIPGFWLNGDSWNDVAPALRDAGFTVHTPTLSGLHSVDDDRSDVTLASQIAEVVALVDSIEAGREIVLVGHSGGGSIIHAVVDARPERIRRAVYVDSWPTADGVAINEELEVAGDEVPLPGWGEFGEADLRGLTDDLRAWFRRIAIPQPVHVARDPQRLHDPRRYAVPVTLVASTFTREELDGYLAAGHPYFAELPHLASLTVVELPTGHWPQFTRPADLAAALTEAARG</sequence>
<dbReference type="AlphaFoldDB" id="A0A852SIM3"/>
<evidence type="ECO:0000313" key="2">
    <source>
        <dbReference type="EMBL" id="NYD69170.1"/>
    </source>
</evidence>
<dbReference type="Proteomes" id="UP000549913">
    <property type="component" value="Unassembled WGS sequence"/>
</dbReference>
<evidence type="ECO:0000259" key="1">
    <source>
        <dbReference type="Pfam" id="PF12697"/>
    </source>
</evidence>
<dbReference type="InterPro" id="IPR000073">
    <property type="entry name" value="AB_hydrolase_1"/>
</dbReference>
<gene>
    <name evidence="2" type="ORF">BJ984_000328</name>
</gene>
<feature type="domain" description="AB hydrolase-1" evidence="1">
    <location>
        <begin position="3"/>
        <end position="227"/>
    </location>
</feature>
<keyword evidence="3" id="KW-1185">Reference proteome</keyword>
<dbReference type="Pfam" id="PF12697">
    <property type="entry name" value="Abhydrolase_6"/>
    <property type="match status" value="1"/>
</dbReference>